<keyword evidence="2 5" id="KW-0812">Transmembrane</keyword>
<feature type="transmembrane region" description="Helical" evidence="5">
    <location>
        <begin position="131"/>
        <end position="156"/>
    </location>
</feature>
<organism evidence="6 7">
    <name type="scientific">Paragonimus skrjabini miyazakii</name>
    <dbReference type="NCBI Taxonomy" id="59628"/>
    <lineage>
        <taxon>Eukaryota</taxon>
        <taxon>Metazoa</taxon>
        <taxon>Spiralia</taxon>
        <taxon>Lophotrochozoa</taxon>
        <taxon>Platyhelminthes</taxon>
        <taxon>Trematoda</taxon>
        <taxon>Digenea</taxon>
        <taxon>Plagiorchiida</taxon>
        <taxon>Troglotremata</taxon>
        <taxon>Troglotrematidae</taxon>
        <taxon>Paragonimus</taxon>
    </lineage>
</organism>
<dbReference type="AlphaFoldDB" id="A0A8S9YSQ3"/>
<dbReference type="GO" id="GO:0016020">
    <property type="term" value="C:membrane"/>
    <property type="evidence" value="ECO:0007669"/>
    <property type="project" value="UniProtKB-SubCell"/>
</dbReference>
<dbReference type="EMBL" id="JTDE01003415">
    <property type="protein sequence ID" value="KAF7256080.1"/>
    <property type="molecule type" value="Genomic_DNA"/>
</dbReference>
<comment type="caution">
    <text evidence="6">The sequence shown here is derived from an EMBL/GenBank/DDBJ whole genome shotgun (WGS) entry which is preliminary data.</text>
</comment>
<evidence type="ECO:0000256" key="2">
    <source>
        <dbReference type="ARBA" id="ARBA00022692"/>
    </source>
</evidence>
<feature type="transmembrane region" description="Helical" evidence="5">
    <location>
        <begin position="98"/>
        <end position="125"/>
    </location>
</feature>
<evidence type="ECO:0000313" key="6">
    <source>
        <dbReference type="EMBL" id="KAF7256080.1"/>
    </source>
</evidence>
<keyword evidence="7" id="KW-1185">Reference proteome</keyword>
<dbReference type="InterPro" id="IPR050598">
    <property type="entry name" value="AminoAcid_Transporter"/>
</dbReference>
<dbReference type="Proteomes" id="UP000822476">
    <property type="component" value="Unassembled WGS sequence"/>
</dbReference>
<name>A0A8S9YSQ3_9TREM</name>
<evidence type="ECO:0000256" key="5">
    <source>
        <dbReference type="SAM" id="Phobius"/>
    </source>
</evidence>
<feature type="transmembrane region" description="Helical" evidence="5">
    <location>
        <begin position="7"/>
        <end position="33"/>
    </location>
</feature>
<evidence type="ECO:0000256" key="4">
    <source>
        <dbReference type="ARBA" id="ARBA00023136"/>
    </source>
</evidence>
<feature type="transmembrane region" description="Helical" evidence="5">
    <location>
        <begin position="197"/>
        <end position="217"/>
    </location>
</feature>
<accession>A0A8S9YSQ3</accession>
<dbReference type="Pfam" id="PF13520">
    <property type="entry name" value="AA_permease_2"/>
    <property type="match status" value="1"/>
</dbReference>
<keyword evidence="3 5" id="KW-1133">Transmembrane helix</keyword>
<gene>
    <name evidence="6" type="ORF">EG68_07264</name>
</gene>
<dbReference type="PANTHER" id="PTHR11785">
    <property type="entry name" value="AMINO ACID TRANSPORTER"/>
    <property type="match status" value="1"/>
</dbReference>
<proteinExistence type="predicted"/>
<protein>
    <submittedName>
        <fullName evidence="6">Uncharacterized protein</fullName>
    </submittedName>
</protein>
<keyword evidence="4 5" id="KW-0472">Membrane</keyword>
<evidence type="ECO:0000313" key="7">
    <source>
        <dbReference type="Proteomes" id="UP000822476"/>
    </source>
</evidence>
<dbReference type="InterPro" id="IPR002293">
    <property type="entry name" value="AA/rel_permease1"/>
</dbReference>
<comment type="subcellular location">
    <subcellularLocation>
        <location evidence="1">Membrane</location>
        <topology evidence="1">Multi-pass membrane protein</topology>
    </subcellularLocation>
</comment>
<feature type="transmembrane region" description="Helical" evidence="5">
    <location>
        <begin position="53"/>
        <end position="77"/>
    </location>
</feature>
<evidence type="ECO:0000256" key="1">
    <source>
        <dbReference type="ARBA" id="ARBA00004141"/>
    </source>
</evidence>
<dbReference type="PANTHER" id="PTHR11785:SF528">
    <property type="entry name" value="AMINO ACID TRANSPORTER PROTEIN JHI-21"/>
    <property type="match status" value="1"/>
</dbReference>
<dbReference type="OrthoDB" id="3257095at2759"/>
<sequence length="265" mass="29096">MKNPARTLPIVIVLSMTIVTFIYLLVNVAYLAVLSPFEILSSEKSSAAIAVTFASRCMGVMTWVMPLFVGASVFGSINSEVLSLSRLCFTAGERGHMPIILSMISVNNLTPIPSVLAMILVSILFQFHEDVFILIQLTGLAFTVVSAIAVCSLLYIRRTNPTLNKSRFKLPIYLPIVYLVGIISIGVFSVYDSPKNALLSVGLMALGIPVYIFGVAWKRKPTFIKSGMYRTTVWLQKVLNVVQQEVYADCVEVKSHPTSPVLAID</sequence>
<reference evidence="6" key="1">
    <citation type="submission" date="2019-07" db="EMBL/GenBank/DDBJ databases">
        <title>Annotation for the trematode Paragonimus miyazaki's.</title>
        <authorList>
            <person name="Choi Y.-J."/>
        </authorList>
    </citation>
    <scope>NUCLEOTIDE SEQUENCE</scope>
    <source>
        <strain evidence="6">Japan</strain>
    </source>
</reference>
<dbReference type="Gene3D" id="1.20.1740.10">
    <property type="entry name" value="Amino acid/polyamine transporter I"/>
    <property type="match status" value="1"/>
</dbReference>
<dbReference type="GO" id="GO:0015179">
    <property type="term" value="F:L-amino acid transmembrane transporter activity"/>
    <property type="evidence" value="ECO:0007669"/>
    <property type="project" value="TreeGrafter"/>
</dbReference>
<feature type="transmembrane region" description="Helical" evidence="5">
    <location>
        <begin position="168"/>
        <end position="191"/>
    </location>
</feature>
<evidence type="ECO:0000256" key="3">
    <source>
        <dbReference type="ARBA" id="ARBA00022989"/>
    </source>
</evidence>